<sequence>MLGKNSTFIENWQSLKRKTIKSLNKMTKVTRVNCLILQMNDLIGETIKGGGPPDVSCMVKLQWLKASNNGLSKKLATYLAKVEGKGAKRRRTGCNKYRSSTSSCCYVSVLKPYLPPFCHLCLIFRESFLMATNTTFLSFSPKTLTLPYHPKTITNPVAVVRNHVRFGSQSMGTRTRSVVRAAAVDGEYSSKRSSSSEQRETIMLPGCDYNHWLIVMEFPKDPAPTREQMIDTYLNTLATVLGSMEAAKKNMYAFSTTTYTGFQCTVDEATSEKFKGLPGVLWVLPDSYIDVKNKDYGGDKYINGEIIPSKYPTYQPKRSGPKNESRRYERRRDGPPPERRRPKQETAASDSASA</sequence>
<protein>
    <recommendedName>
        <fullName evidence="5">MORF/ORRM1/DAG-like MORF domain-containing protein</fullName>
    </recommendedName>
</protein>
<dbReference type="GO" id="GO:0009507">
    <property type="term" value="C:chloroplast"/>
    <property type="evidence" value="ECO:0007669"/>
    <property type="project" value="TreeGrafter"/>
</dbReference>
<dbReference type="GO" id="GO:0042803">
    <property type="term" value="F:protein homodimerization activity"/>
    <property type="evidence" value="ECO:0007669"/>
    <property type="project" value="UniProtKB-ARBA"/>
</dbReference>
<dbReference type="PANTHER" id="PTHR31346">
    <property type="entry name" value="MULTIPLE ORGANELLAR RNA EDITING FACTOR 2, CHLOROPLASTIC-RELATED-RELATED"/>
    <property type="match status" value="1"/>
</dbReference>
<keyword evidence="7" id="KW-1185">Reference proteome</keyword>
<dbReference type="GO" id="GO:1900865">
    <property type="term" value="P:chloroplast RNA modification"/>
    <property type="evidence" value="ECO:0007669"/>
    <property type="project" value="TreeGrafter"/>
</dbReference>
<dbReference type="GO" id="GO:0016554">
    <property type="term" value="P:cytidine to uridine editing"/>
    <property type="evidence" value="ECO:0007669"/>
    <property type="project" value="InterPro"/>
</dbReference>
<dbReference type="Proteomes" id="UP001372338">
    <property type="component" value="Unassembled WGS sequence"/>
</dbReference>
<evidence type="ECO:0000256" key="2">
    <source>
        <dbReference type="ARBA" id="ARBA00022946"/>
    </source>
</evidence>
<feature type="domain" description="MORF/ORRM1/DAG-like MORF" evidence="5">
    <location>
        <begin position="209"/>
        <end position="301"/>
    </location>
</feature>
<name>A0AAN9E562_CROPI</name>
<evidence type="ECO:0000313" key="6">
    <source>
        <dbReference type="EMBL" id="KAK7246634.1"/>
    </source>
</evidence>
<evidence type="ECO:0000256" key="3">
    <source>
        <dbReference type="ARBA" id="ARBA00061096"/>
    </source>
</evidence>
<evidence type="ECO:0000259" key="5">
    <source>
        <dbReference type="Pfam" id="PF21864"/>
    </source>
</evidence>
<dbReference type="PANTHER" id="PTHR31346:SF3">
    <property type="entry name" value="MULTIPLE ORGANELLAR RNA EDITING FACTOR 9, CHLOROPLASTIC"/>
    <property type="match status" value="1"/>
</dbReference>
<accession>A0AAN9E562</accession>
<dbReference type="FunFam" id="3.30.70.80:FF:000001">
    <property type="entry name" value="Multiple organellar RNA editing factor"/>
    <property type="match status" value="1"/>
</dbReference>
<organism evidence="6 7">
    <name type="scientific">Crotalaria pallida</name>
    <name type="common">Smooth rattlebox</name>
    <name type="synonym">Crotalaria striata</name>
    <dbReference type="NCBI Taxonomy" id="3830"/>
    <lineage>
        <taxon>Eukaryota</taxon>
        <taxon>Viridiplantae</taxon>
        <taxon>Streptophyta</taxon>
        <taxon>Embryophyta</taxon>
        <taxon>Tracheophyta</taxon>
        <taxon>Spermatophyta</taxon>
        <taxon>Magnoliopsida</taxon>
        <taxon>eudicotyledons</taxon>
        <taxon>Gunneridae</taxon>
        <taxon>Pentapetalae</taxon>
        <taxon>rosids</taxon>
        <taxon>fabids</taxon>
        <taxon>Fabales</taxon>
        <taxon>Fabaceae</taxon>
        <taxon>Papilionoideae</taxon>
        <taxon>50 kb inversion clade</taxon>
        <taxon>genistoids sensu lato</taxon>
        <taxon>core genistoids</taxon>
        <taxon>Crotalarieae</taxon>
        <taxon>Crotalaria</taxon>
    </lineage>
</organism>
<dbReference type="Gene3D" id="3.30.70.80">
    <property type="entry name" value="Peptidase S8 propeptide/proteinase inhibitor I9"/>
    <property type="match status" value="1"/>
</dbReference>
<evidence type="ECO:0000256" key="1">
    <source>
        <dbReference type="ARBA" id="ARBA00022664"/>
    </source>
</evidence>
<dbReference type="EMBL" id="JAYWIO010000008">
    <property type="protein sequence ID" value="KAK7246634.1"/>
    <property type="molecule type" value="Genomic_DNA"/>
</dbReference>
<evidence type="ECO:0000256" key="4">
    <source>
        <dbReference type="SAM" id="MobiDB-lite"/>
    </source>
</evidence>
<feature type="compositionally biased region" description="Basic and acidic residues" evidence="4">
    <location>
        <begin position="321"/>
        <end position="339"/>
    </location>
</feature>
<dbReference type="Pfam" id="PF21864">
    <property type="entry name" value="MORF_dom"/>
    <property type="match status" value="1"/>
</dbReference>
<proteinExistence type="inferred from homology"/>
<comment type="caution">
    <text evidence="6">The sequence shown here is derived from an EMBL/GenBank/DDBJ whole genome shotgun (WGS) entry which is preliminary data.</text>
</comment>
<evidence type="ECO:0000313" key="7">
    <source>
        <dbReference type="Proteomes" id="UP001372338"/>
    </source>
</evidence>
<reference evidence="6 7" key="1">
    <citation type="submission" date="2024-01" db="EMBL/GenBank/DDBJ databases">
        <title>The genomes of 5 underutilized Papilionoideae crops provide insights into root nodulation and disease resistanc.</title>
        <authorList>
            <person name="Yuan L."/>
        </authorList>
    </citation>
    <scope>NUCLEOTIDE SEQUENCE [LARGE SCALE GENOMIC DNA]</scope>
    <source>
        <strain evidence="6">ZHUSHIDOU_FW_LH</strain>
        <tissue evidence="6">Leaf</tissue>
    </source>
</reference>
<comment type="similarity">
    <text evidence="3">Belongs to the MORF family.</text>
</comment>
<feature type="region of interest" description="Disordered" evidence="4">
    <location>
        <begin position="308"/>
        <end position="354"/>
    </location>
</feature>
<dbReference type="GO" id="GO:0006397">
    <property type="term" value="P:mRNA processing"/>
    <property type="evidence" value="ECO:0007669"/>
    <property type="project" value="UniProtKB-KW"/>
</dbReference>
<dbReference type="InterPro" id="IPR037045">
    <property type="entry name" value="S8pro/Inhibitor_I9_sf"/>
</dbReference>
<gene>
    <name evidence="6" type="ORF">RIF29_41504</name>
</gene>
<dbReference type="InterPro" id="IPR039206">
    <property type="entry name" value="MORF/ORRM1/DAG-like"/>
</dbReference>
<dbReference type="InterPro" id="IPR054059">
    <property type="entry name" value="MORF/ORRM1/DAG-like_MORF"/>
</dbReference>
<keyword evidence="2" id="KW-0809">Transit peptide</keyword>
<dbReference type="AlphaFoldDB" id="A0AAN9E562"/>
<keyword evidence="1" id="KW-0507">mRNA processing</keyword>